<evidence type="ECO:0000313" key="7">
    <source>
        <dbReference type="Proteomes" id="UP000694844"/>
    </source>
</evidence>
<feature type="compositionally biased region" description="Acidic residues" evidence="4">
    <location>
        <begin position="572"/>
        <end position="581"/>
    </location>
</feature>
<feature type="domain" description="Dynein regulatory complex protein 1 C-terminal" evidence="6">
    <location>
        <begin position="651"/>
        <end position="709"/>
    </location>
</feature>
<feature type="coiled-coil region" evidence="3">
    <location>
        <begin position="177"/>
        <end position="373"/>
    </location>
</feature>
<evidence type="ECO:0000313" key="8">
    <source>
        <dbReference type="RefSeq" id="XP_022331461.1"/>
    </source>
</evidence>
<dbReference type="GO" id="GO:0005858">
    <property type="term" value="C:axonemal dynein complex"/>
    <property type="evidence" value="ECO:0007669"/>
    <property type="project" value="InterPro"/>
</dbReference>
<protein>
    <submittedName>
        <fullName evidence="8">Dynein regulatory complex protein 1-like</fullName>
    </submittedName>
</protein>
<evidence type="ECO:0000256" key="3">
    <source>
        <dbReference type="SAM" id="Coils"/>
    </source>
</evidence>
<evidence type="ECO:0000256" key="1">
    <source>
        <dbReference type="ARBA" id="ARBA00009688"/>
    </source>
</evidence>
<sequence>MSSSGEEDETGPSVDSLDPEERIQARRERIKRRTEAVKRAELGEDPNEKKEVKEELSKSRKQVEQSRLRLTKLKQDGNELVTNIRVAGDSREAARRAEDDDAKRQRKDRLEQEAKSGAEKFEEITKKWEQALQKEIPQSLYQMLRQQKDACKAIVLDKNKLIKDFQEELQKKDDLYIKDLKKQADDIDLMIERMEEQIKSLSTSYKTEIEEIERAFVAERNELLEQHKKKWEERMEGRRQKEIEYMKAREKRVEDYEQQLHNIRVQDSEEYNRIKIRMETDVQILEQQLQQMRATYQLNQEKLDYNFQVLKKRDEENQITRNQQKRKITRLQDVLNGLRIKIAKQEKQYRDENQQLTEDYKRITEQFRDLQRKSRHFMQADGKKFEEVWCMNEAECKELVNTLVEADRTVHEQQLGMQYPIPDLSFTENVGPIKSDASQKGGMSAQQLVQEIMSQTGSQGEKEEEEDDDIPSDRKLPKSTLLSKISANTIKSVLEVLCDESGFLVESKLNKLLAPLEKDERSLMKLDAIFSGLGIDTEEDVHVLASYFMNVKGGKKPEEEEEEEKETTMEETQTEGEMDDIDAEIRKLTGKEGDVDSSKSETIELIHPNEVMKALRAFVEENRQPAKEKVKQSQFKIASLEERDSSEDSNYWASYAKLVDEKKERLWDALLEGLEKYSEVLTSRSSLINETDALRQQNAELRMLLHQYVNSKVNAELEIPPTRVLQLEMNPR</sequence>
<feature type="region of interest" description="Disordered" evidence="4">
    <location>
        <begin position="1"/>
        <end position="65"/>
    </location>
</feature>
<feature type="compositionally biased region" description="Basic and acidic residues" evidence="4">
    <location>
        <begin position="19"/>
        <end position="65"/>
    </location>
</feature>
<proteinExistence type="inferred from homology"/>
<comment type="similarity">
    <text evidence="1">Belongs to the DRC1 family.</text>
</comment>
<dbReference type="Proteomes" id="UP000694844">
    <property type="component" value="Chromosome 1"/>
</dbReference>
<dbReference type="PANTHER" id="PTHR21625">
    <property type="entry name" value="NYD-SP28 PROTEIN"/>
    <property type="match status" value="1"/>
</dbReference>
<dbReference type="InterPro" id="IPR039750">
    <property type="entry name" value="DRC1/DRC2"/>
</dbReference>
<dbReference type="PANTHER" id="PTHR21625:SF1">
    <property type="entry name" value="DYNEIN REGULATORY COMPLEX PROTEIN 1"/>
    <property type="match status" value="1"/>
</dbReference>
<evidence type="ECO:0000259" key="6">
    <source>
        <dbReference type="Pfam" id="PF14775"/>
    </source>
</evidence>
<reference evidence="7" key="1">
    <citation type="submission" date="2024-06" db="UniProtKB">
        <authorList>
            <consortium name="RefSeq"/>
        </authorList>
    </citation>
    <scope>NUCLEOTIDE SEQUENCE [LARGE SCALE GENOMIC DNA]</scope>
</reference>
<gene>
    <name evidence="8" type="primary">LOC111129389</name>
</gene>
<feature type="compositionally biased region" description="Basic and acidic residues" evidence="4">
    <location>
        <begin position="88"/>
        <end position="118"/>
    </location>
</feature>
<dbReference type="RefSeq" id="XP_022331461.1">
    <property type="nucleotide sequence ID" value="XM_022475753.1"/>
</dbReference>
<dbReference type="GeneID" id="111129389"/>
<name>A0A8B8DWT8_CRAVI</name>
<feature type="domain" description="Dynein regulatory complex protein 1/2 N-terminal" evidence="5">
    <location>
        <begin position="86"/>
        <end position="187"/>
    </location>
</feature>
<feature type="compositionally biased region" description="Acidic residues" evidence="4">
    <location>
        <begin position="1"/>
        <end position="10"/>
    </location>
</feature>
<evidence type="ECO:0000256" key="2">
    <source>
        <dbReference type="ARBA" id="ARBA00023054"/>
    </source>
</evidence>
<dbReference type="GO" id="GO:0060285">
    <property type="term" value="P:cilium-dependent cell motility"/>
    <property type="evidence" value="ECO:0007669"/>
    <property type="project" value="TreeGrafter"/>
</dbReference>
<dbReference type="GO" id="GO:0070286">
    <property type="term" value="P:axonemal dynein complex assembly"/>
    <property type="evidence" value="ECO:0007669"/>
    <property type="project" value="InterPro"/>
</dbReference>
<evidence type="ECO:0000259" key="5">
    <source>
        <dbReference type="Pfam" id="PF14772"/>
    </source>
</evidence>
<feature type="region of interest" description="Disordered" evidence="4">
    <location>
        <begin position="454"/>
        <end position="476"/>
    </location>
</feature>
<dbReference type="Pfam" id="PF14775">
    <property type="entry name" value="NYD-SP28_assoc"/>
    <property type="match status" value="1"/>
</dbReference>
<dbReference type="InterPro" id="IPR039505">
    <property type="entry name" value="DRC1/2_N"/>
</dbReference>
<keyword evidence="2 3" id="KW-0175">Coiled coil</keyword>
<evidence type="ECO:0000256" key="4">
    <source>
        <dbReference type="SAM" id="MobiDB-lite"/>
    </source>
</evidence>
<accession>A0A8B8DWT8</accession>
<reference evidence="8" key="2">
    <citation type="submission" date="2025-08" db="UniProtKB">
        <authorList>
            <consortium name="RefSeq"/>
        </authorList>
    </citation>
    <scope>IDENTIFICATION</scope>
    <source>
        <tissue evidence="8">Whole sample</tissue>
    </source>
</reference>
<dbReference type="KEGG" id="cvn:111129389"/>
<keyword evidence="7" id="KW-1185">Reference proteome</keyword>
<dbReference type="InterPro" id="IPR029440">
    <property type="entry name" value="DRC1_C"/>
</dbReference>
<dbReference type="GO" id="GO:0003352">
    <property type="term" value="P:regulation of cilium movement"/>
    <property type="evidence" value="ECO:0007669"/>
    <property type="project" value="TreeGrafter"/>
</dbReference>
<dbReference type="Pfam" id="PF14772">
    <property type="entry name" value="NYD-SP28"/>
    <property type="match status" value="1"/>
</dbReference>
<dbReference type="AlphaFoldDB" id="A0A8B8DWT8"/>
<feature type="region of interest" description="Disordered" evidence="4">
    <location>
        <begin position="84"/>
        <end position="118"/>
    </location>
</feature>
<feature type="region of interest" description="Disordered" evidence="4">
    <location>
        <begin position="554"/>
        <end position="581"/>
    </location>
</feature>
<dbReference type="OrthoDB" id="10260459at2759"/>
<organism evidence="7 8">
    <name type="scientific">Crassostrea virginica</name>
    <name type="common">Eastern oyster</name>
    <dbReference type="NCBI Taxonomy" id="6565"/>
    <lineage>
        <taxon>Eukaryota</taxon>
        <taxon>Metazoa</taxon>
        <taxon>Spiralia</taxon>
        <taxon>Lophotrochozoa</taxon>
        <taxon>Mollusca</taxon>
        <taxon>Bivalvia</taxon>
        <taxon>Autobranchia</taxon>
        <taxon>Pteriomorphia</taxon>
        <taxon>Ostreida</taxon>
        <taxon>Ostreoidea</taxon>
        <taxon>Ostreidae</taxon>
        <taxon>Crassostrea</taxon>
    </lineage>
</organism>